<sequence length="446" mass="48036">MYPLLAEQASTIVQNFDFPVATRAIILIAISAWASLLAHKGISNFNDGARPVFPEFIEGRMTRPEFAAVVTGMGVGWVLAGFTQWIGTGLIAAHLILIATDIIGAWSPNRFVAIILGAAYGALAAFGTNMINNAFAALPYNFLNDLTQITTPVLPIFALYPAIAIANQFEAKKGLQTAIWEAVIYVACSLIGKLTIGTVSISLYPYSFAMLAGMIFLVVYSVKASKNQETINDEEQENIFSKNAERIKSNWIYLCIQGALNALGIRTLAMAYQPYILAPCVIGGDYSAFYIAMVGVIIAFIPLIVSTALSTGVYQAVGLTTCMLVGRLAPTWWLAPIFGFAVEFIELQLLGLLGKWLSRYPELSRSGDHIRNAMVETLNLALLCGSFLAANATWGGIGIMMVGGAYLMNELLGQKIPRTAIGPLSAACVGILYNIFIAFGWIVLAA</sequence>
<keyword evidence="1" id="KW-0472">Membrane</keyword>
<reference evidence="2 3" key="1">
    <citation type="submission" date="2019-08" db="EMBL/GenBank/DDBJ databases">
        <title>In-depth cultivation of the pig gut microbiome towards novel bacterial diversity and tailored functional studies.</title>
        <authorList>
            <person name="Wylensek D."/>
            <person name="Hitch T.C.A."/>
            <person name="Clavel T."/>
        </authorList>
    </citation>
    <scope>NUCLEOTIDE SEQUENCE [LARGE SCALE GENOMIC DNA]</scope>
    <source>
        <strain evidence="2 3">Oil+RF-744-GAM-WT-6</strain>
    </source>
</reference>
<evidence type="ECO:0000313" key="3">
    <source>
        <dbReference type="Proteomes" id="UP000461880"/>
    </source>
</evidence>
<accession>A0A7X2NR02</accession>
<name>A0A7X2NR02_9FIRM</name>
<dbReference type="AlphaFoldDB" id="A0A7X2NR02"/>
<feature type="transmembrane region" description="Helical" evidence="1">
    <location>
        <begin position="85"/>
        <end position="104"/>
    </location>
</feature>
<dbReference type="Proteomes" id="UP000461880">
    <property type="component" value="Unassembled WGS sequence"/>
</dbReference>
<keyword evidence="1" id="KW-0812">Transmembrane</keyword>
<feature type="transmembrane region" description="Helical" evidence="1">
    <location>
        <begin position="287"/>
        <end position="305"/>
    </location>
</feature>
<dbReference type="EMBL" id="VUMN01000003">
    <property type="protein sequence ID" value="MSS57736.1"/>
    <property type="molecule type" value="Genomic_DNA"/>
</dbReference>
<feature type="transmembrane region" description="Helical" evidence="1">
    <location>
        <begin position="203"/>
        <end position="222"/>
    </location>
</feature>
<proteinExistence type="predicted"/>
<dbReference type="Pfam" id="PF10797">
    <property type="entry name" value="YhfT"/>
    <property type="match status" value="1"/>
</dbReference>
<feature type="transmembrane region" description="Helical" evidence="1">
    <location>
        <begin position="251"/>
        <end position="275"/>
    </location>
</feature>
<evidence type="ECO:0000256" key="1">
    <source>
        <dbReference type="SAM" id="Phobius"/>
    </source>
</evidence>
<protein>
    <submittedName>
        <fullName evidence="2">Uncharacterized protein</fullName>
    </submittedName>
</protein>
<dbReference type="InterPro" id="IPR019733">
    <property type="entry name" value="Uncharacterised_YhfT"/>
</dbReference>
<dbReference type="RefSeq" id="WP_105303038.1">
    <property type="nucleotide sequence ID" value="NZ_VUMN01000003.1"/>
</dbReference>
<organism evidence="2 3">
    <name type="scientific">Stecheria intestinalis</name>
    <dbReference type="NCBI Taxonomy" id="2606630"/>
    <lineage>
        <taxon>Bacteria</taxon>
        <taxon>Bacillati</taxon>
        <taxon>Bacillota</taxon>
        <taxon>Erysipelotrichia</taxon>
        <taxon>Erysipelotrichales</taxon>
        <taxon>Erysipelotrichaceae</taxon>
        <taxon>Stecheria</taxon>
    </lineage>
</organism>
<feature type="transmembrane region" description="Helical" evidence="1">
    <location>
        <begin position="146"/>
        <end position="166"/>
    </location>
</feature>
<gene>
    <name evidence="2" type="ORF">FYJ51_02300</name>
</gene>
<keyword evidence="1" id="KW-1133">Transmembrane helix</keyword>
<feature type="transmembrane region" description="Helical" evidence="1">
    <location>
        <begin position="20"/>
        <end position="39"/>
    </location>
</feature>
<feature type="transmembrane region" description="Helical" evidence="1">
    <location>
        <begin position="178"/>
        <end position="197"/>
    </location>
</feature>
<feature type="transmembrane region" description="Helical" evidence="1">
    <location>
        <begin position="378"/>
        <end position="408"/>
    </location>
</feature>
<evidence type="ECO:0000313" key="2">
    <source>
        <dbReference type="EMBL" id="MSS57736.1"/>
    </source>
</evidence>
<feature type="transmembrane region" description="Helical" evidence="1">
    <location>
        <begin position="420"/>
        <end position="444"/>
    </location>
</feature>
<keyword evidence="3" id="KW-1185">Reference proteome</keyword>
<feature type="transmembrane region" description="Helical" evidence="1">
    <location>
        <begin position="111"/>
        <end position="131"/>
    </location>
</feature>
<comment type="caution">
    <text evidence="2">The sequence shown here is derived from an EMBL/GenBank/DDBJ whole genome shotgun (WGS) entry which is preliminary data.</text>
</comment>